<evidence type="ECO:0000256" key="7">
    <source>
        <dbReference type="ARBA" id="ARBA00022840"/>
    </source>
</evidence>
<dbReference type="InterPro" id="IPR011712">
    <property type="entry name" value="Sig_transdc_His_kin_sub3_dim/P"/>
</dbReference>
<name>A0AAU2UXV7_9ACTN</name>
<dbReference type="GO" id="GO:0016020">
    <property type="term" value="C:membrane"/>
    <property type="evidence" value="ECO:0007669"/>
    <property type="project" value="InterPro"/>
</dbReference>
<dbReference type="SUPFAM" id="SSF55874">
    <property type="entry name" value="ATPase domain of HSP90 chaperone/DNA topoisomerase II/histidine kinase"/>
    <property type="match status" value="1"/>
</dbReference>
<dbReference type="Gene3D" id="3.30.565.10">
    <property type="entry name" value="Histidine kinase-like ATPase, C-terminal domain"/>
    <property type="match status" value="1"/>
</dbReference>
<evidence type="ECO:0000256" key="2">
    <source>
        <dbReference type="ARBA" id="ARBA00012438"/>
    </source>
</evidence>
<dbReference type="Gene3D" id="1.20.5.1930">
    <property type="match status" value="1"/>
</dbReference>
<dbReference type="EMBL" id="CP108318">
    <property type="protein sequence ID" value="WTW59433.1"/>
    <property type="molecule type" value="Genomic_DNA"/>
</dbReference>
<organism evidence="11">
    <name type="scientific">Streptomyces sp. NBC_00003</name>
    <dbReference type="NCBI Taxonomy" id="2903608"/>
    <lineage>
        <taxon>Bacteria</taxon>
        <taxon>Bacillati</taxon>
        <taxon>Actinomycetota</taxon>
        <taxon>Actinomycetes</taxon>
        <taxon>Kitasatosporales</taxon>
        <taxon>Streptomycetaceae</taxon>
        <taxon>Streptomyces</taxon>
    </lineage>
</organism>
<keyword evidence="7" id="KW-0067">ATP-binding</keyword>
<evidence type="ECO:0000256" key="8">
    <source>
        <dbReference type="ARBA" id="ARBA00023012"/>
    </source>
</evidence>
<dbReference type="InterPro" id="IPR036890">
    <property type="entry name" value="HATPase_C_sf"/>
</dbReference>
<protein>
    <recommendedName>
        <fullName evidence="2">histidine kinase</fullName>
        <ecNumber evidence="2">2.7.13.3</ecNumber>
    </recommendedName>
</protein>
<evidence type="ECO:0000256" key="6">
    <source>
        <dbReference type="ARBA" id="ARBA00022777"/>
    </source>
</evidence>
<dbReference type="EC" id="2.7.13.3" evidence="2"/>
<gene>
    <name evidence="11" type="ORF">OG549_01535</name>
</gene>
<dbReference type="Pfam" id="PF07730">
    <property type="entry name" value="HisKA_3"/>
    <property type="match status" value="1"/>
</dbReference>
<evidence type="ECO:0000256" key="3">
    <source>
        <dbReference type="ARBA" id="ARBA00022553"/>
    </source>
</evidence>
<proteinExistence type="predicted"/>
<evidence type="ECO:0000256" key="9">
    <source>
        <dbReference type="SAM" id="Phobius"/>
    </source>
</evidence>
<evidence type="ECO:0000259" key="10">
    <source>
        <dbReference type="Pfam" id="PF07730"/>
    </source>
</evidence>
<sequence>MGRSAVRGVAGRGARSVAGLTLGTMSAVVEMGFLLLAAPVLAVRHGRPLPHALSACALRLARLERLRVTVLLGGGGSGEFTAGRALRYLGSRCPVGLLGGGALTVLGFGAATTSEVLTGWFRGEKPDGIAATWPVVTYLLTAGTLVLFLDLAGLSAVVALERALVRRFLGPSERELMRRRIDQLAASRAGIVEAVDAERRRIERDLHDGLQQRLVAMAMLLGRARRSGSEELYAQAHEESQRALDELRQVAWRVYPAHLDDLGLEEALATVAERSTVPVRVRCSLAARPAPRIETAAYFTVREAVTNAAKHAGATRIDVEVAIVEAESGPVLSVRITDDGVGGADASGGGLAGLARRAAAFDGCFTVLSPPGGPTLVEAELPCA</sequence>
<dbReference type="AlphaFoldDB" id="A0AAU2UXV7"/>
<evidence type="ECO:0000256" key="4">
    <source>
        <dbReference type="ARBA" id="ARBA00022679"/>
    </source>
</evidence>
<feature type="transmembrane region" description="Helical" evidence="9">
    <location>
        <begin position="20"/>
        <end position="43"/>
    </location>
</feature>
<evidence type="ECO:0000256" key="5">
    <source>
        <dbReference type="ARBA" id="ARBA00022741"/>
    </source>
</evidence>
<keyword evidence="5" id="KW-0547">Nucleotide-binding</keyword>
<evidence type="ECO:0000256" key="1">
    <source>
        <dbReference type="ARBA" id="ARBA00000085"/>
    </source>
</evidence>
<reference evidence="11" key="1">
    <citation type="submission" date="2022-10" db="EMBL/GenBank/DDBJ databases">
        <title>The complete genomes of actinobacterial strains from the NBC collection.</title>
        <authorList>
            <person name="Joergensen T.S."/>
            <person name="Alvarez Arevalo M."/>
            <person name="Sterndorff E.B."/>
            <person name="Faurdal D."/>
            <person name="Vuksanovic O."/>
            <person name="Mourched A.-S."/>
            <person name="Charusanti P."/>
            <person name="Shaw S."/>
            <person name="Blin K."/>
            <person name="Weber T."/>
        </authorList>
    </citation>
    <scope>NUCLEOTIDE SEQUENCE</scope>
    <source>
        <strain evidence="11">NBC_00003</strain>
    </source>
</reference>
<dbReference type="InterPro" id="IPR050482">
    <property type="entry name" value="Sensor_HK_TwoCompSys"/>
</dbReference>
<dbReference type="GO" id="GO:0046983">
    <property type="term" value="F:protein dimerization activity"/>
    <property type="evidence" value="ECO:0007669"/>
    <property type="project" value="InterPro"/>
</dbReference>
<keyword evidence="9" id="KW-0472">Membrane</keyword>
<dbReference type="PANTHER" id="PTHR24421">
    <property type="entry name" value="NITRATE/NITRITE SENSOR PROTEIN NARX-RELATED"/>
    <property type="match status" value="1"/>
</dbReference>
<feature type="domain" description="Signal transduction histidine kinase subgroup 3 dimerisation and phosphoacceptor" evidence="10">
    <location>
        <begin position="198"/>
        <end position="258"/>
    </location>
</feature>
<keyword evidence="6 11" id="KW-0418">Kinase</keyword>
<feature type="transmembrane region" description="Helical" evidence="9">
    <location>
        <begin position="93"/>
        <end position="111"/>
    </location>
</feature>
<feature type="transmembrane region" description="Helical" evidence="9">
    <location>
        <begin position="131"/>
        <end position="160"/>
    </location>
</feature>
<keyword evidence="3" id="KW-0597">Phosphoprotein</keyword>
<dbReference type="GO" id="GO:0000155">
    <property type="term" value="F:phosphorelay sensor kinase activity"/>
    <property type="evidence" value="ECO:0007669"/>
    <property type="project" value="InterPro"/>
</dbReference>
<evidence type="ECO:0000313" key="11">
    <source>
        <dbReference type="EMBL" id="WTW59433.1"/>
    </source>
</evidence>
<dbReference type="PANTHER" id="PTHR24421:SF10">
    <property type="entry name" value="NITRATE_NITRITE SENSOR PROTEIN NARQ"/>
    <property type="match status" value="1"/>
</dbReference>
<keyword evidence="8" id="KW-0902">Two-component regulatory system</keyword>
<accession>A0AAU2UXV7</accession>
<keyword evidence="4" id="KW-0808">Transferase</keyword>
<keyword evidence="9" id="KW-1133">Transmembrane helix</keyword>
<comment type="catalytic activity">
    <reaction evidence="1">
        <text>ATP + protein L-histidine = ADP + protein N-phospho-L-histidine.</text>
        <dbReference type="EC" id="2.7.13.3"/>
    </reaction>
</comment>
<dbReference type="GO" id="GO:0005524">
    <property type="term" value="F:ATP binding"/>
    <property type="evidence" value="ECO:0007669"/>
    <property type="project" value="UniProtKB-KW"/>
</dbReference>
<keyword evidence="9" id="KW-0812">Transmembrane</keyword>